<dbReference type="Proteomes" id="UP000266492">
    <property type="component" value="Unassembled WGS sequence"/>
</dbReference>
<dbReference type="EMBL" id="VWFP01000015">
    <property type="protein sequence ID" value="KAA4625458.1"/>
    <property type="molecule type" value="Genomic_DNA"/>
</dbReference>
<dbReference type="Pfam" id="PF01370">
    <property type="entry name" value="Epimerase"/>
    <property type="match status" value="1"/>
</dbReference>
<dbReference type="EMBL" id="VWLE01000450">
    <property type="protein sequence ID" value="KAA3942246.1"/>
    <property type="molecule type" value="Genomic_DNA"/>
</dbReference>
<dbReference type="PANTHER" id="PTHR43245:SF13">
    <property type="entry name" value="UDP-D-APIOSE_UDP-D-XYLOSE SYNTHASE 2"/>
    <property type="match status" value="1"/>
</dbReference>
<evidence type="ECO:0000313" key="9">
    <source>
        <dbReference type="EMBL" id="MDC2744913.1"/>
    </source>
</evidence>
<dbReference type="EMBL" id="QSBI01000046">
    <property type="protein sequence ID" value="RGX05922.1"/>
    <property type="molecule type" value="Genomic_DNA"/>
</dbReference>
<dbReference type="Proteomes" id="UP000473905">
    <property type="component" value="Unassembled WGS sequence"/>
</dbReference>
<dbReference type="Proteomes" id="UP000323717">
    <property type="component" value="Unassembled WGS sequence"/>
</dbReference>
<proteinExistence type="predicted"/>
<dbReference type="Proteomes" id="UP000435985">
    <property type="component" value="Unassembled WGS sequence"/>
</dbReference>
<dbReference type="EMBL" id="VWLB01000049">
    <property type="protein sequence ID" value="KAA3924030.1"/>
    <property type="molecule type" value="Genomic_DNA"/>
</dbReference>
<dbReference type="EMBL" id="VWKB01000080">
    <property type="protein sequence ID" value="KAA4088447.1"/>
    <property type="molecule type" value="Genomic_DNA"/>
</dbReference>
<evidence type="ECO:0000259" key="1">
    <source>
        <dbReference type="Pfam" id="PF01370"/>
    </source>
</evidence>
<evidence type="ECO:0000313" key="2">
    <source>
        <dbReference type="EMBL" id="KAA3924030.1"/>
    </source>
</evidence>
<accession>A0A139L8X3</accession>
<dbReference type="Proteomes" id="UP000286031">
    <property type="component" value="Unassembled WGS sequence"/>
</dbReference>
<dbReference type="EMBL" id="QRVZ01000009">
    <property type="protein sequence ID" value="RGS83387.1"/>
    <property type="molecule type" value="Genomic_DNA"/>
</dbReference>
<dbReference type="Proteomes" id="UP000424805">
    <property type="component" value="Unassembled WGS sequence"/>
</dbReference>
<evidence type="ECO:0000313" key="18">
    <source>
        <dbReference type="Proteomes" id="UP000435985"/>
    </source>
</evidence>
<protein>
    <submittedName>
        <fullName evidence="11">NAD-dependent epimerase/dehydratase family protein</fullName>
    </submittedName>
</protein>
<dbReference type="Proteomes" id="UP001214017">
    <property type="component" value="Unassembled WGS sequence"/>
</dbReference>
<dbReference type="PANTHER" id="PTHR43245">
    <property type="entry name" value="BIFUNCTIONAL POLYMYXIN RESISTANCE PROTEIN ARNA"/>
    <property type="match status" value="1"/>
</dbReference>
<dbReference type="EMBL" id="JAQNWR010000004">
    <property type="protein sequence ID" value="MDC2407811.1"/>
    <property type="molecule type" value="Genomic_DNA"/>
</dbReference>
<reference evidence="14 15" key="2">
    <citation type="journal article" date="2019" name="Nat. Med.">
        <title>A library of human gut bacterial isolates paired with longitudinal multiomics data enables mechanistic microbiome research.</title>
        <authorList>
            <person name="Poyet M."/>
            <person name="Groussin M."/>
            <person name="Gibbons S.M."/>
            <person name="Avila-Pacheco J."/>
            <person name="Jiang X."/>
            <person name="Kearney S.M."/>
            <person name="Perrotta A.R."/>
            <person name="Berdy B."/>
            <person name="Zhao S."/>
            <person name="Lieberman T.D."/>
            <person name="Swanson P.K."/>
            <person name="Smith M."/>
            <person name="Roesemann S."/>
            <person name="Alexander J.E."/>
            <person name="Rich S.A."/>
            <person name="Livny J."/>
            <person name="Vlamakis H."/>
            <person name="Clish C."/>
            <person name="Bullock K."/>
            <person name="Deik A."/>
            <person name="Scott J."/>
            <person name="Pierce K.A."/>
            <person name="Xavier R.J."/>
            <person name="Alm E.J."/>
        </authorList>
    </citation>
    <scope>NUCLEOTIDE SEQUENCE [LARGE SCALE GENOMIC DNA]</scope>
    <source>
        <strain evidence="4 19">BIOML-A134</strain>
        <strain evidence="6 18">BIOML-A14</strain>
        <strain evidence="5 17">BIOML-A15</strain>
        <strain evidence="2 15">BIOML-A160</strain>
        <strain evidence="3 14">BIOML-A163</strain>
        <strain evidence="7 16">BIOML-A2</strain>
    </source>
</reference>
<evidence type="ECO:0000313" key="19">
    <source>
        <dbReference type="Proteomes" id="UP000473905"/>
    </source>
</evidence>
<organism evidence="11 13">
    <name type="scientific">Bacteroides ovatus</name>
    <dbReference type="NCBI Taxonomy" id="28116"/>
    <lineage>
        <taxon>Bacteria</taxon>
        <taxon>Pseudomonadati</taxon>
        <taxon>Bacteroidota</taxon>
        <taxon>Bacteroidia</taxon>
        <taxon>Bacteroidales</taxon>
        <taxon>Bacteroidaceae</taxon>
        <taxon>Bacteroides</taxon>
    </lineage>
</organism>
<evidence type="ECO:0000313" key="13">
    <source>
        <dbReference type="Proteomes" id="UP000286031"/>
    </source>
</evidence>
<evidence type="ECO:0000313" key="17">
    <source>
        <dbReference type="Proteomes" id="UP000424805"/>
    </source>
</evidence>
<dbReference type="SUPFAM" id="SSF51735">
    <property type="entry name" value="NAD(P)-binding Rossmann-fold domains"/>
    <property type="match status" value="1"/>
</dbReference>
<dbReference type="InterPro" id="IPR001509">
    <property type="entry name" value="Epimerase_deHydtase"/>
</dbReference>
<keyword evidence="19" id="KW-1185">Reference proteome</keyword>
<dbReference type="Proteomes" id="UP000365824">
    <property type="component" value="Unassembled WGS sequence"/>
</dbReference>
<dbReference type="Proteomes" id="UP000375690">
    <property type="component" value="Unassembled WGS sequence"/>
</dbReference>
<name>A0A139L8X3_BACOV</name>
<dbReference type="GeneID" id="29452678"/>
<dbReference type="KEGG" id="boa:Bovatus_01171"/>
<dbReference type="InterPro" id="IPR036291">
    <property type="entry name" value="NAD(P)-bd_dom_sf"/>
</dbReference>
<feature type="domain" description="NAD-dependent epimerase/dehydratase" evidence="1">
    <location>
        <begin position="3"/>
        <end position="219"/>
    </location>
</feature>
<dbReference type="EMBL" id="JAQNZF010000040">
    <property type="protein sequence ID" value="MDC2744913.1"/>
    <property type="molecule type" value="Genomic_DNA"/>
</dbReference>
<evidence type="ECO:0000313" key="6">
    <source>
        <dbReference type="EMBL" id="KAA4662165.1"/>
    </source>
</evidence>
<sequence>MKITLIGASGFVGTRLITLLKKAQRYEMLNIDLQQSRFFPEVTAIGDVRDQDYLDKKLEGAECVVLLAAQHRDDVVPVSLYYDTNVGGIEKTLKAMEKNNIKRIIFFSSVAVYGLNKKNPNEEYPADPFNHYGKSKWQAEQILHEWYKLHPDWNIDIIRPTVIFGERNRGNVYNLLKQIASGKFLMIGSGNNKKSMAYVGNVVAFVKYMIDEVRTGYNVFNYVDKPDFTMNELVAHVSKVMNKHIPATHFPYWLGMIGGYCFDIFACITRKKLAVSSVRVKKFCATTEFDAAKIHSSVFKAPYSLGEGLARTLEFEFIYPPTDDITFKSE</sequence>
<evidence type="ECO:0000313" key="5">
    <source>
        <dbReference type="EMBL" id="KAA4625458.1"/>
    </source>
</evidence>
<evidence type="ECO:0000313" key="7">
    <source>
        <dbReference type="EMBL" id="KAB1328052.1"/>
    </source>
</evidence>
<evidence type="ECO:0000313" key="4">
    <source>
        <dbReference type="EMBL" id="KAA4088447.1"/>
    </source>
</evidence>
<evidence type="ECO:0000313" key="3">
    <source>
        <dbReference type="EMBL" id="KAA3942246.1"/>
    </source>
</evidence>
<dbReference type="Proteomes" id="UP001219389">
    <property type="component" value="Unassembled WGS sequence"/>
</dbReference>
<dbReference type="STRING" id="28116.Bovatus_01171"/>
<evidence type="ECO:0000313" key="12">
    <source>
        <dbReference type="Proteomes" id="UP000266492"/>
    </source>
</evidence>
<dbReference type="RefSeq" id="WP_004300024.1">
    <property type="nucleotide sequence ID" value="NZ_BAABYJ010000001.1"/>
</dbReference>
<dbReference type="AlphaFoldDB" id="A0A139L8X3"/>
<dbReference type="EMBL" id="VWFC01000007">
    <property type="protein sequence ID" value="KAB1328052.1"/>
    <property type="molecule type" value="Genomic_DNA"/>
</dbReference>
<dbReference type="Gene3D" id="3.40.50.720">
    <property type="entry name" value="NAD(P)-binding Rossmann-like Domain"/>
    <property type="match status" value="1"/>
</dbReference>
<comment type="caution">
    <text evidence="11">The sequence shown here is derived from an EMBL/GenBank/DDBJ whole genome shotgun (WGS) entry which is preliminary data.</text>
</comment>
<gene>
    <name evidence="11" type="ORF">DWV35_23635</name>
    <name evidence="10" type="ORF">DWX70_13505</name>
    <name evidence="7" type="ORF">F3B53_08750</name>
    <name evidence="5" type="ORF">F3B90_15085</name>
    <name evidence="6" type="ORF">F3B98_19705</name>
    <name evidence="4" type="ORF">F3D66_30570</name>
    <name evidence="3" type="ORF">F3D71_22555</name>
    <name evidence="2" type="ORF">F3F25_23115</name>
    <name evidence="8" type="ORF">PO240_08000</name>
    <name evidence="9" type="ORF">PO382_22170</name>
</gene>
<evidence type="ECO:0000313" key="11">
    <source>
        <dbReference type="EMBL" id="RGX05922.1"/>
    </source>
</evidence>
<evidence type="ECO:0000313" key="14">
    <source>
        <dbReference type="Proteomes" id="UP000323717"/>
    </source>
</evidence>
<evidence type="ECO:0000313" key="15">
    <source>
        <dbReference type="Proteomes" id="UP000365824"/>
    </source>
</evidence>
<reference evidence="8" key="3">
    <citation type="submission" date="2022-10" db="EMBL/GenBank/DDBJ databases">
        <title>Human gut microbiome strain richness.</title>
        <authorList>
            <person name="Chen-Liaw A."/>
        </authorList>
    </citation>
    <scope>NUCLEOTIDE SEQUENCE</scope>
    <source>
        <strain evidence="9">BSD2780120875st1_E1_BSD2780120875_150330</strain>
        <strain evidence="8">F7_m1001271B151109d0_201107</strain>
    </source>
</reference>
<evidence type="ECO:0000313" key="8">
    <source>
        <dbReference type="EMBL" id="MDC2407811.1"/>
    </source>
</evidence>
<dbReference type="EMBL" id="VWFO01000030">
    <property type="protein sequence ID" value="KAA4662165.1"/>
    <property type="molecule type" value="Genomic_DNA"/>
</dbReference>
<reference evidence="12 13" key="1">
    <citation type="submission" date="2018-08" db="EMBL/GenBank/DDBJ databases">
        <title>A genome reference for cultivated species of the human gut microbiota.</title>
        <authorList>
            <person name="Zou Y."/>
            <person name="Xue W."/>
            <person name="Luo G."/>
        </authorList>
    </citation>
    <scope>NUCLEOTIDE SEQUENCE [LARGE SCALE GENOMIC DNA]</scope>
    <source>
        <strain evidence="11 13">AF04-46</strain>
        <strain evidence="10 12">AF20-9LB</strain>
    </source>
</reference>
<evidence type="ECO:0000313" key="10">
    <source>
        <dbReference type="EMBL" id="RGS83387.1"/>
    </source>
</evidence>
<dbReference type="InterPro" id="IPR050177">
    <property type="entry name" value="Lipid_A_modif_metabolic_enz"/>
</dbReference>
<evidence type="ECO:0000313" key="16">
    <source>
        <dbReference type="Proteomes" id="UP000375690"/>
    </source>
</evidence>